<feature type="domain" description="DDE-1" evidence="1">
    <location>
        <begin position="18"/>
        <end position="115"/>
    </location>
</feature>
<protein>
    <recommendedName>
        <fullName evidence="1">DDE-1 domain-containing protein</fullName>
    </recommendedName>
</protein>
<comment type="caution">
    <text evidence="2">The sequence shown here is derived from an EMBL/GenBank/DDBJ whole genome shotgun (WGS) entry which is preliminary data.</text>
</comment>
<evidence type="ECO:0000313" key="2">
    <source>
        <dbReference type="EMBL" id="KAJ0390108.1"/>
    </source>
</evidence>
<proteinExistence type="predicted"/>
<sequence length="128" mass="14197">MGVGWEFYVEELIKYEISDPSVILLDNFDSHVSDEGVDFVARITNSLVCPLPANATSVYQPLDVGVMGTLKSKLRSLWLAEPKTAKTAAAKRRVMIMRTIAAWDEITEDTVTKSFEKALTIDGCEVQV</sequence>
<organism evidence="2 3">
    <name type="scientific">Pythium insidiosum</name>
    <name type="common">Pythiosis disease agent</name>
    <dbReference type="NCBI Taxonomy" id="114742"/>
    <lineage>
        <taxon>Eukaryota</taxon>
        <taxon>Sar</taxon>
        <taxon>Stramenopiles</taxon>
        <taxon>Oomycota</taxon>
        <taxon>Peronosporomycetes</taxon>
        <taxon>Pythiales</taxon>
        <taxon>Pythiaceae</taxon>
        <taxon>Pythium</taxon>
    </lineage>
</organism>
<dbReference type="EMBL" id="JAKCXM010002602">
    <property type="protein sequence ID" value="KAJ0390108.1"/>
    <property type="molecule type" value="Genomic_DNA"/>
</dbReference>
<evidence type="ECO:0000313" key="3">
    <source>
        <dbReference type="Proteomes" id="UP001209570"/>
    </source>
</evidence>
<dbReference type="AlphaFoldDB" id="A0AAD5Q2M1"/>
<dbReference type="GO" id="GO:0003676">
    <property type="term" value="F:nucleic acid binding"/>
    <property type="evidence" value="ECO:0007669"/>
    <property type="project" value="InterPro"/>
</dbReference>
<gene>
    <name evidence="2" type="ORF">P43SY_011048</name>
</gene>
<evidence type="ECO:0000259" key="1">
    <source>
        <dbReference type="Pfam" id="PF03184"/>
    </source>
</evidence>
<keyword evidence="3" id="KW-1185">Reference proteome</keyword>
<name>A0AAD5Q2M1_PYTIN</name>
<dbReference type="Pfam" id="PF03184">
    <property type="entry name" value="DDE_1"/>
    <property type="match status" value="1"/>
</dbReference>
<reference evidence="2" key="1">
    <citation type="submission" date="2021-12" db="EMBL/GenBank/DDBJ databases">
        <title>Prjna785345.</title>
        <authorList>
            <person name="Rujirawat T."/>
            <person name="Krajaejun T."/>
        </authorList>
    </citation>
    <scope>NUCLEOTIDE SEQUENCE</scope>
    <source>
        <strain evidence="2">Pi057C3</strain>
    </source>
</reference>
<accession>A0AAD5Q2M1</accession>
<dbReference type="Proteomes" id="UP001209570">
    <property type="component" value="Unassembled WGS sequence"/>
</dbReference>
<dbReference type="InterPro" id="IPR004875">
    <property type="entry name" value="DDE_SF_endonuclease_dom"/>
</dbReference>